<dbReference type="Proteomes" id="UP000235392">
    <property type="component" value="Unassembled WGS sequence"/>
</dbReference>
<dbReference type="EMBL" id="PGCJ01000101">
    <property type="protein sequence ID" value="PLW48683.1"/>
    <property type="molecule type" value="Genomic_DNA"/>
</dbReference>
<evidence type="ECO:0000259" key="2">
    <source>
        <dbReference type="Pfam" id="PF20515"/>
    </source>
</evidence>
<dbReference type="AlphaFoldDB" id="A0A2N5VFB0"/>
<dbReference type="InterPro" id="IPR046798">
    <property type="entry name" value="2OG-FeII_Oxy_6"/>
</dbReference>
<evidence type="ECO:0000313" key="5">
    <source>
        <dbReference type="Proteomes" id="UP000235388"/>
    </source>
</evidence>
<name>A0A2N5VFB0_9BASI</name>
<organism evidence="4 5">
    <name type="scientific">Puccinia coronata f. sp. avenae</name>
    <dbReference type="NCBI Taxonomy" id="200324"/>
    <lineage>
        <taxon>Eukaryota</taxon>
        <taxon>Fungi</taxon>
        <taxon>Dikarya</taxon>
        <taxon>Basidiomycota</taxon>
        <taxon>Pucciniomycotina</taxon>
        <taxon>Pucciniomycetes</taxon>
        <taxon>Pucciniales</taxon>
        <taxon>Pucciniaceae</taxon>
        <taxon>Puccinia</taxon>
    </lineage>
</organism>
<dbReference type="EMBL" id="PGCI01000030">
    <property type="protein sequence ID" value="PLW47556.1"/>
    <property type="molecule type" value="Genomic_DNA"/>
</dbReference>
<feature type="domain" description="Tet-like 2OG-Fe(II) oxygenase" evidence="2">
    <location>
        <begin position="1"/>
        <end position="156"/>
    </location>
</feature>
<feature type="region of interest" description="Disordered" evidence="1">
    <location>
        <begin position="257"/>
        <end position="285"/>
    </location>
</feature>
<comment type="caution">
    <text evidence="4">The sequence shown here is derived from an EMBL/GenBank/DDBJ whole genome shotgun (WGS) entry which is preliminary data.</text>
</comment>
<dbReference type="Proteomes" id="UP000235388">
    <property type="component" value="Unassembled WGS sequence"/>
</dbReference>
<evidence type="ECO:0000313" key="6">
    <source>
        <dbReference type="Proteomes" id="UP000235392"/>
    </source>
</evidence>
<evidence type="ECO:0000256" key="1">
    <source>
        <dbReference type="SAM" id="MobiDB-lite"/>
    </source>
</evidence>
<evidence type="ECO:0000313" key="3">
    <source>
        <dbReference type="EMBL" id="PLW47556.1"/>
    </source>
</evidence>
<dbReference type="Pfam" id="PF20515">
    <property type="entry name" value="2OG-FeII_Oxy_6"/>
    <property type="match status" value="1"/>
</dbReference>
<gene>
    <name evidence="4" type="ORF">PCANC_15469</name>
    <name evidence="3" type="ORF">PCASD_08200</name>
</gene>
<sequence>MWAVGWRKCMDAFKLAGMYVCQENVQQAKDDYDTLMRSSSKPSAILDKIFHKVANIAFNNNRELMAAHSVPAFCSLHYQEQLGEFGCLPNVTFTTSGFYNPPHEDEGDAQEFAFLLFLPVNTTDGSLIQPTNNYHVHGGAFVFPDYHFGINFSQHTEHLVLRQSTWYSGGALGTPAENLVLRRSTWYSGGALGTPAEHLVLWQGTRYCGGALYKTAKPLRRRINIFDEAARISARCQVDKIFDRVGIHPYGEQLTGSQSLANSTPGIQPSIHVEPPTPEQHQQHTKPLPFAFQSSAASLGKDSASTVAPSKGLFDPFFINN</sequence>
<keyword evidence="5" id="KW-1185">Reference proteome</keyword>
<feature type="compositionally biased region" description="Polar residues" evidence="1">
    <location>
        <begin position="257"/>
        <end position="267"/>
    </location>
</feature>
<protein>
    <recommendedName>
        <fullName evidence="2">Tet-like 2OG-Fe(II) oxygenase domain-containing protein</fullName>
    </recommendedName>
</protein>
<dbReference type="OrthoDB" id="2506686at2759"/>
<reference evidence="5 6" key="1">
    <citation type="submission" date="2017-11" db="EMBL/GenBank/DDBJ databases">
        <title>De novo assembly and phasing of dikaryotic genomes from two isolates of Puccinia coronata f. sp. avenae, the causal agent of oat crown rust.</title>
        <authorList>
            <person name="Miller M.E."/>
            <person name="Zhang Y."/>
            <person name="Omidvar V."/>
            <person name="Sperschneider J."/>
            <person name="Schwessinger B."/>
            <person name="Raley C."/>
            <person name="Palmer J.M."/>
            <person name="Garnica D."/>
            <person name="Upadhyaya N."/>
            <person name="Rathjen J."/>
            <person name="Taylor J.M."/>
            <person name="Park R.F."/>
            <person name="Dodds P.N."/>
            <person name="Hirsch C.D."/>
            <person name="Kianian S.F."/>
            <person name="Figueroa M."/>
        </authorList>
    </citation>
    <scope>NUCLEOTIDE SEQUENCE [LARGE SCALE GENOMIC DNA]</scope>
    <source>
        <strain evidence="4">12NC29</strain>
        <strain evidence="3">12SD80</strain>
    </source>
</reference>
<accession>A0A2N5VFB0</accession>
<evidence type="ECO:0000313" key="4">
    <source>
        <dbReference type="EMBL" id="PLW48683.1"/>
    </source>
</evidence>
<proteinExistence type="predicted"/>